<comment type="similarity">
    <text evidence="3 16">Belongs to the CDP-alcohol phosphatidyltransferase class-I family.</text>
</comment>
<evidence type="ECO:0000256" key="14">
    <source>
        <dbReference type="ARBA" id="ARBA00048586"/>
    </source>
</evidence>
<dbReference type="PANTHER" id="PTHR14269">
    <property type="entry name" value="CDP-DIACYLGLYCEROL--GLYCEROL-3-PHOSPHATE 3-PHOSPHATIDYLTRANSFERASE-RELATED"/>
    <property type="match status" value="1"/>
</dbReference>
<dbReference type="InterPro" id="IPR000462">
    <property type="entry name" value="CDP-OH_P_trans"/>
</dbReference>
<feature type="transmembrane region" description="Helical" evidence="17">
    <location>
        <begin position="94"/>
        <end position="117"/>
    </location>
</feature>
<keyword evidence="9 17" id="KW-1133">Transmembrane helix</keyword>
<keyword evidence="13" id="KW-1208">Phospholipid metabolism</keyword>
<keyword evidence="12" id="KW-0594">Phospholipid biosynthesis</keyword>
<comment type="pathway">
    <text evidence="2">Phospholipid metabolism; phosphatidylglycerol biosynthesis; phosphatidylglycerol from CDP-diacylglycerol: step 1/2.</text>
</comment>
<dbReference type="Pfam" id="PF01066">
    <property type="entry name" value="CDP-OH_P_transf"/>
    <property type="match status" value="1"/>
</dbReference>
<keyword evidence="6" id="KW-0444">Lipid biosynthesis</keyword>
<feature type="transmembrane region" description="Helical" evidence="17">
    <location>
        <begin position="129"/>
        <end position="151"/>
    </location>
</feature>
<dbReference type="InterPro" id="IPR048254">
    <property type="entry name" value="CDP_ALCOHOL_P_TRANSF_CS"/>
</dbReference>
<keyword evidence="19" id="KW-1185">Reference proteome</keyword>
<sequence length="191" mass="20986">MRPSSSLTLPNALTLLRILAIPFFAIALWYGHHWHAFIIFAAAGFTDLLDGLIARAFDQRSDLGAVMDPAADKLLMTTAFILMAWRTQGMTAPIPVWVAILAISRDLVISFYAFASVERLSESTFQPSFLGKLSTAAQLVAVSLGLLFNALGPRPWMARFQPAMYYVVAALVLASGIHYFLRASHPTAQRT</sequence>
<evidence type="ECO:0000256" key="15">
    <source>
        <dbReference type="NCBIfam" id="TIGR00560"/>
    </source>
</evidence>
<reference evidence="18 19" key="1">
    <citation type="journal article" date="2023" name="Antonie Van Leeuwenhoek">
        <title>Mesoterricola silvestris gen. nov., sp. nov., Mesoterricola sediminis sp. nov., Geothrix oryzae sp. nov., Geothrix edaphica sp. nov., Geothrix rubra sp. nov., and Geothrix limicola sp. nov., six novel members of Acidobacteriota isolated from soils.</title>
        <authorList>
            <person name="Itoh H."/>
            <person name="Sugisawa Y."/>
            <person name="Mise K."/>
            <person name="Xu Z."/>
            <person name="Kuniyasu M."/>
            <person name="Ushijima N."/>
            <person name="Kawano K."/>
            <person name="Kobayashi E."/>
            <person name="Shiratori Y."/>
            <person name="Masuda Y."/>
            <person name="Senoo K."/>
        </authorList>
    </citation>
    <scope>NUCLEOTIDE SEQUENCE [LARGE SCALE GENOMIC DNA]</scope>
    <source>
        <strain evidence="18 19">Red803</strain>
    </source>
</reference>
<gene>
    <name evidence="18" type="primary">pgsA_2</name>
    <name evidence="18" type="ORF">GETHPA_17340</name>
</gene>
<keyword evidence="10" id="KW-0443">Lipid metabolism</keyword>
<comment type="catalytic activity">
    <reaction evidence="14">
        <text>a CDP-1,2-diacyl-sn-glycerol + sn-glycerol 3-phosphate = a 1,2-diacyl-sn-glycero-3-phospho-(1'-sn-glycero-3'-phosphate) + CMP + H(+)</text>
        <dbReference type="Rhea" id="RHEA:12593"/>
        <dbReference type="ChEBI" id="CHEBI:15378"/>
        <dbReference type="ChEBI" id="CHEBI:57597"/>
        <dbReference type="ChEBI" id="CHEBI:58332"/>
        <dbReference type="ChEBI" id="CHEBI:60110"/>
        <dbReference type="ChEBI" id="CHEBI:60377"/>
        <dbReference type="EC" id="2.7.8.5"/>
    </reaction>
</comment>
<evidence type="ECO:0000256" key="4">
    <source>
        <dbReference type="ARBA" id="ARBA00013170"/>
    </source>
</evidence>
<name>A0ABQ5Q6W9_9BACT</name>
<evidence type="ECO:0000256" key="16">
    <source>
        <dbReference type="RuleBase" id="RU003750"/>
    </source>
</evidence>
<evidence type="ECO:0000256" key="1">
    <source>
        <dbReference type="ARBA" id="ARBA00004141"/>
    </source>
</evidence>
<comment type="subcellular location">
    <subcellularLocation>
        <location evidence="1">Membrane</location>
        <topology evidence="1">Multi-pass membrane protein</topology>
    </subcellularLocation>
</comment>
<dbReference type="PIRSF" id="PIRSF000847">
    <property type="entry name" value="Phos_ph_gly_syn"/>
    <property type="match status" value="1"/>
</dbReference>
<evidence type="ECO:0000256" key="13">
    <source>
        <dbReference type="ARBA" id="ARBA00023264"/>
    </source>
</evidence>
<evidence type="ECO:0000313" key="19">
    <source>
        <dbReference type="Proteomes" id="UP001165089"/>
    </source>
</evidence>
<dbReference type="Proteomes" id="UP001165089">
    <property type="component" value="Unassembled WGS sequence"/>
</dbReference>
<evidence type="ECO:0000256" key="17">
    <source>
        <dbReference type="SAM" id="Phobius"/>
    </source>
</evidence>
<dbReference type="EC" id="2.7.8.5" evidence="4 15"/>
<keyword evidence="11 17" id="KW-0472">Membrane</keyword>
<evidence type="ECO:0000256" key="5">
    <source>
        <dbReference type="ARBA" id="ARBA00014944"/>
    </source>
</evidence>
<accession>A0ABQ5Q6W9</accession>
<evidence type="ECO:0000256" key="12">
    <source>
        <dbReference type="ARBA" id="ARBA00023209"/>
    </source>
</evidence>
<protein>
    <recommendedName>
        <fullName evidence="5 15">CDP-diacylglycerol--glycerol-3-phosphate 3-phosphatidyltransferase</fullName>
        <ecNumber evidence="4 15">2.7.8.5</ecNumber>
    </recommendedName>
</protein>
<feature type="transmembrane region" description="Helical" evidence="17">
    <location>
        <begin position="163"/>
        <end position="181"/>
    </location>
</feature>
<keyword evidence="8 17" id="KW-0812">Transmembrane</keyword>
<dbReference type="Gene3D" id="1.20.120.1760">
    <property type="match status" value="1"/>
</dbReference>
<evidence type="ECO:0000256" key="6">
    <source>
        <dbReference type="ARBA" id="ARBA00022516"/>
    </source>
</evidence>
<dbReference type="NCBIfam" id="TIGR00560">
    <property type="entry name" value="pgsA"/>
    <property type="match status" value="1"/>
</dbReference>
<dbReference type="PANTHER" id="PTHR14269:SF11">
    <property type="entry name" value="CDP-DIACYLGLYCEROL--GLYCEROL-3-PHOSPHATE 3-PHOSPHATIDYLTRANSFERASE"/>
    <property type="match status" value="1"/>
</dbReference>
<keyword evidence="7 16" id="KW-0808">Transferase</keyword>
<dbReference type="PROSITE" id="PS00379">
    <property type="entry name" value="CDP_ALCOHOL_P_TRANSF"/>
    <property type="match status" value="1"/>
</dbReference>
<evidence type="ECO:0000313" key="18">
    <source>
        <dbReference type="EMBL" id="GLH70201.1"/>
    </source>
</evidence>
<dbReference type="InterPro" id="IPR004570">
    <property type="entry name" value="Phosphatidylglycerol_P_synth"/>
</dbReference>
<evidence type="ECO:0000256" key="11">
    <source>
        <dbReference type="ARBA" id="ARBA00023136"/>
    </source>
</evidence>
<feature type="transmembrane region" description="Helical" evidence="17">
    <location>
        <begin position="12"/>
        <end position="30"/>
    </location>
</feature>
<comment type="caution">
    <text evidence="18">The sequence shown here is derived from an EMBL/GenBank/DDBJ whole genome shotgun (WGS) entry which is preliminary data.</text>
</comment>
<feature type="transmembrane region" description="Helical" evidence="17">
    <location>
        <begin position="70"/>
        <end position="88"/>
    </location>
</feature>
<evidence type="ECO:0000256" key="8">
    <source>
        <dbReference type="ARBA" id="ARBA00022692"/>
    </source>
</evidence>
<dbReference type="EMBL" id="BSDD01000003">
    <property type="protein sequence ID" value="GLH70201.1"/>
    <property type="molecule type" value="Genomic_DNA"/>
</dbReference>
<evidence type="ECO:0000256" key="3">
    <source>
        <dbReference type="ARBA" id="ARBA00010441"/>
    </source>
</evidence>
<dbReference type="RefSeq" id="WP_285724695.1">
    <property type="nucleotide sequence ID" value="NZ_BSDD01000003.1"/>
</dbReference>
<feature type="transmembrane region" description="Helical" evidence="17">
    <location>
        <begin position="36"/>
        <end position="58"/>
    </location>
</feature>
<organism evidence="18 19">
    <name type="scientific">Geothrix rubra</name>
    <dbReference type="NCBI Taxonomy" id="2927977"/>
    <lineage>
        <taxon>Bacteria</taxon>
        <taxon>Pseudomonadati</taxon>
        <taxon>Acidobacteriota</taxon>
        <taxon>Holophagae</taxon>
        <taxon>Holophagales</taxon>
        <taxon>Holophagaceae</taxon>
        <taxon>Geothrix</taxon>
    </lineage>
</organism>
<evidence type="ECO:0000256" key="2">
    <source>
        <dbReference type="ARBA" id="ARBA00005042"/>
    </source>
</evidence>
<dbReference type="InterPro" id="IPR043130">
    <property type="entry name" value="CDP-OH_PTrfase_TM_dom"/>
</dbReference>
<evidence type="ECO:0000256" key="10">
    <source>
        <dbReference type="ARBA" id="ARBA00023098"/>
    </source>
</evidence>
<evidence type="ECO:0000256" key="7">
    <source>
        <dbReference type="ARBA" id="ARBA00022679"/>
    </source>
</evidence>
<dbReference type="InterPro" id="IPR050324">
    <property type="entry name" value="CDP-alcohol_PTase-I"/>
</dbReference>
<evidence type="ECO:0000256" key="9">
    <source>
        <dbReference type="ARBA" id="ARBA00022989"/>
    </source>
</evidence>
<proteinExistence type="inferred from homology"/>